<protein>
    <submittedName>
        <fullName evidence="2">Uncharacterized protein</fullName>
    </submittedName>
</protein>
<accession>A0A382PFE3</accession>
<feature type="compositionally biased region" description="Polar residues" evidence="1">
    <location>
        <begin position="67"/>
        <end position="76"/>
    </location>
</feature>
<organism evidence="2">
    <name type="scientific">marine metagenome</name>
    <dbReference type="NCBI Taxonomy" id="408172"/>
    <lineage>
        <taxon>unclassified sequences</taxon>
        <taxon>metagenomes</taxon>
        <taxon>ecological metagenomes</taxon>
    </lineage>
</organism>
<sequence>MLAMSLMGGALIVISAGDHKSNNTSDEYQQTFYVAETALLEGEKYLLNQYLGPWNPADGKRDLTKRNLPSNETSVWSGKMEGGEERQNYDPKNGYFDTRNYCYNSFKDIDRTDLKIVVAESWN</sequence>
<evidence type="ECO:0000256" key="1">
    <source>
        <dbReference type="SAM" id="MobiDB-lite"/>
    </source>
</evidence>
<dbReference type="EMBL" id="UINC01107036">
    <property type="protein sequence ID" value="SVC72113.1"/>
    <property type="molecule type" value="Genomic_DNA"/>
</dbReference>
<feature type="region of interest" description="Disordered" evidence="1">
    <location>
        <begin position="61"/>
        <end position="91"/>
    </location>
</feature>
<dbReference type="AlphaFoldDB" id="A0A382PFE3"/>
<proteinExistence type="predicted"/>
<reference evidence="2" key="1">
    <citation type="submission" date="2018-05" db="EMBL/GenBank/DDBJ databases">
        <authorList>
            <person name="Lanie J.A."/>
            <person name="Ng W.-L."/>
            <person name="Kazmierczak K.M."/>
            <person name="Andrzejewski T.M."/>
            <person name="Davidsen T.M."/>
            <person name="Wayne K.J."/>
            <person name="Tettelin H."/>
            <person name="Glass J.I."/>
            <person name="Rusch D."/>
            <person name="Podicherti R."/>
            <person name="Tsui H.-C.T."/>
            <person name="Winkler M.E."/>
        </authorList>
    </citation>
    <scope>NUCLEOTIDE SEQUENCE</scope>
</reference>
<name>A0A382PFE3_9ZZZZ</name>
<evidence type="ECO:0000313" key="2">
    <source>
        <dbReference type="EMBL" id="SVC72113.1"/>
    </source>
</evidence>
<feature type="non-terminal residue" evidence="2">
    <location>
        <position position="123"/>
    </location>
</feature>
<gene>
    <name evidence="2" type="ORF">METZ01_LOCUS324967</name>
</gene>